<dbReference type="InterPro" id="IPR044965">
    <property type="entry name" value="Glyco_hydro_17_plant"/>
</dbReference>
<protein>
    <recommendedName>
        <fullName evidence="7">Glucan endo-1,3-beta-D-glucosidase</fullName>
    </recommendedName>
</protein>
<evidence type="ECO:0000313" key="6">
    <source>
        <dbReference type="Proteomes" id="UP001206925"/>
    </source>
</evidence>
<dbReference type="AlphaFoldDB" id="A0AAD5BWE1"/>
<sequence length="266" mass="29839">SFVGLFGIGFVVNYGRIANNLLPPFQVPKFLKSSDIYRVKIYDAEPEVLQASAGTDIKIIIGLENIYLQRMCDPQQAKTWIQQNVQPFLLQTKITCINVGNKVLGGGDSQLESYLLPAMNTMHGALVNLGSSKEVYITTSHSFQIIPTFFSPFQGAFKEDMVQYMKPILDFHAQVKSPFSLTCTLILCTKVIKTTISWNVVYTVLEALESTNLEVKISETGWPSKGDENKAGYKKGKVLQPDLQTRLTSIFLLFLTRTKRTAQLQR</sequence>
<keyword evidence="2" id="KW-0378">Hydrolase</keyword>
<keyword evidence="3" id="KW-0326">Glycosidase</keyword>
<comment type="similarity">
    <text evidence="1 4">Belongs to the glycosyl hydrolase 17 family.</text>
</comment>
<dbReference type="EMBL" id="JAMZMK010010688">
    <property type="protein sequence ID" value="KAI7730650.1"/>
    <property type="molecule type" value="Genomic_DNA"/>
</dbReference>
<reference evidence="5" key="1">
    <citation type="submission" date="2022-06" db="EMBL/GenBank/DDBJ databases">
        <title>Uncovering the hologenomic basis of an extraordinary plant invasion.</title>
        <authorList>
            <person name="Bieker V.C."/>
            <person name="Martin M.D."/>
            <person name="Gilbert T."/>
            <person name="Hodgins K."/>
            <person name="Battlay P."/>
            <person name="Petersen B."/>
            <person name="Wilson J."/>
        </authorList>
    </citation>
    <scope>NUCLEOTIDE SEQUENCE</scope>
    <source>
        <strain evidence="5">AA19_3_7</strain>
        <tissue evidence="5">Leaf</tissue>
    </source>
</reference>
<feature type="non-terminal residue" evidence="5">
    <location>
        <position position="1"/>
    </location>
</feature>
<keyword evidence="6" id="KW-1185">Reference proteome</keyword>
<evidence type="ECO:0000256" key="2">
    <source>
        <dbReference type="ARBA" id="ARBA00022801"/>
    </source>
</evidence>
<dbReference type="SUPFAM" id="SSF51445">
    <property type="entry name" value="(Trans)glycosidases"/>
    <property type="match status" value="1"/>
</dbReference>
<comment type="caution">
    <text evidence="5">The sequence shown here is derived from an EMBL/GenBank/DDBJ whole genome shotgun (WGS) entry which is preliminary data.</text>
</comment>
<dbReference type="InterPro" id="IPR000490">
    <property type="entry name" value="Glyco_hydro_17"/>
</dbReference>
<evidence type="ECO:0000256" key="3">
    <source>
        <dbReference type="ARBA" id="ARBA00023295"/>
    </source>
</evidence>
<evidence type="ECO:0000313" key="5">
    <source>
        <dbReference type="EMBL" id="KAI7730650.1"/>
    </source>
</evidence>
<dbReference type="GO" id="GO:0005975">
    <property type="term" value="P:carbohydrate metabolic process"/>
    <property type="evidence" value="ECO:0007669"/>
    <property type="project" value="InterPro"/>
</dbReference>
<feature type="non-terminal residue" evidence="5">
    <location>
        <position position="266"/>
    </location>
</feature>
<organism evidence="5 6">
    <name type="scientific">Ambrosia artemisiifolia</name>
    <name type="common">Common ragweed</name>
    <dbReference type="NCBI Taxonomy" id="4212"/>
    <lineage>
        <taxon>Eukaryota</taxon>
        <taxon>Viridiplantae</taxon>
        <taxon>Streptophyta</taxon>
        <taxon>Embryophyta</taxon>
        <taxon>Tracheophyta</taxon>
        <taxon>Spermatophyta</taxon>
        <taxon>Magnoliopsida</taxon>
        <taxon>eudicotyledons</taxon>
        <taxon>Gunneridae</taxon>
        <taxon>Pentapetalae</taxon>
        <taxon>asterids</taxon>
        <taxon>campanulids</taxon>
        <taxon>Asterales</taxon>
        <taxon>Asteraceae</taxon>
        <taxon>Asteroideae</taxon>
        <taxon>Heliantheae alliance</taxon>
        <taxon>Heliantheae</taxon>
        <taxon>Ambrosia</taxon>
    </lineage>
</organism>
<dbReference type="Gene3D" id="3.20.20.80">
    <property type="entry name" value="Glycosidases"/>
    <property type="match status" value="2"/>
</dbReference>
<dbReference type="Pfam" id="PF00332">
    <property type="entry name" value="Glyco_hydro_17"/>
    <property type="match status" value="1"/>
</dbReference>
<gene>
    <name evidence="5" type="ORF">M8C21_001003</name>
</gene>
<evidence type="ECO:0000256" key="1">
    <source>
        <dbReference type="ARBA" id="ARBA00008773"/>
    </source>
</evidence>
<dbReference type="PANTHER" id="PTHR32227">
    <property type="entry name" value="GLUCAN ENDO-1,3-BETA-GLUCOSIDASE BG1-RELATED-RELATED"/>
    <property type="match status" value="1"/>
</dbReference>
<dbReference type="GO" id="GO:0004553">
    <property type="term" value="F:hydrolase activity, hydrolyzing O-glycosyl compounds"/>
    <property type="evidence" value="ECO:0007669"/>
    <property type="project" value="InterPro"/>
</dbReference>
<name>A0AAD5BWE1_AMBAR</name>
<dbReference type="InterPro" id="IPR017853">
    <property type="entry name" value="GH"/>
</dbReference>
<evidence type="ECO:0008006" key="7">
    <source>
        <dbReference type="Google" id="ProtNLM"/>
    </source>
</evidence>
<proteinExistence type="inferred from homology"/>
<evidence type="ECO:0000256" key="4">
    <source>
        <dbReference type="RuleBase" id="RU004335"/>
    </source>
</evidence>
<dbReference type="Proteomes" id="UP001206925">
    <property type="component" value="Unassembled WGS sequence"/>
</dbReference>
<accession>A0AAD5BWE1</accession>